<feature type="transmembrane region" description="Helical" evidence="1">
    <location>
        <begin position="69"/>
        <end position="92"/>
    </location>
</feature>
<feature type="transmembrane region" description="Helical" evidence="1">
    <location>
        <begin position="12"/>
        <end position="37"/>
    </location>
</feature>
<organism evidence="2 3">
    <name type="scientific">Mytilus coruscus</name>
    <name type="common">Sea mussel</name>
    <dbReference type="NCBI Taxonomy" id="42192"/>
    <lineage>
        <taxon>Eukaryota</taxon>
        <taxon>Metazoa</taxon>
        <taxon>Spiralia</taxon>
        <taxon>Lophotrochozoa</taxon>
        <taxon>Mollusca</taxon>
        <taxon>Bivalvia</taxon>
        <taxon>Autobranchia</taxon>
        <taxon>Pteriomorphia</taxon>
        <taxon>Mytilida</taxon>
        <taxon>Mytiloidea</taxon>
        <taxon>Mytilidae</taxon>
        <taxon>Mytilinae</taxon>
        <taxon>Mytilus</taxon>
    </lineage>
</organism>
<sequence>MVNINRGRLTISANIVLTASLITRTFAFGFIMMSIFIKANNDILNEDVIKIVDIKILAGMPLGTTVKAVVFSFIGVFFLELVTSIFGIWGAIGRKKRVLAVNVLLCSIMIVVYLIYIVLLSIIYDKKADLKETLKNYTSAYQTYFRLHSTAYQNKINTFETFLKK</sequence>
<protein>
    <submittedName>
        <fullName evidence="2">Uncharacterized protein</fullName>
    </submittedName>
</protein>
<dbReference type="OrthoDB" id="6151006at2759"/>
<accession>A0A6J8BF66</accession>
<evidence type="ECO:0000256" key="1">
    <source>
        <dbReference type="SAM" id="Phobius"/>
    </source>
</evidence>
<dbReference type="Proteomes" id="UP000507470">
    <property type="component" value="Unassembled WGS sequence"/>
</dbReference>
<evidence type="ECO:0000313" key="2">
    <source>
        <dbReference type="EMBL" id="CAC5380727.1"/>
    </source>
</evidence>
<gene>
    <name evidence="2" type="ORF">MCOR_16675</name>
</gene>
<dbReference type="EMBL" id="CACVKT020002933">
    <property type="protein sequence ID" value="CAC5380727.1"/>
    <property type="molecule type" value="Genomic_DNA"/>
</dbReference>
<feature type="transmembrane region" description="Helical" evidence="1">
    <location>
        <begin position="99"/>
        <end position="124"/>
    </location>
</feature>
<keyword evidence="1" id="KW-0812">Transmembrane</keyword>
<dbReference type="AlphaFoldDB" id="A0A6J8BF66"/>
<keyword evidence="1" id="KW-0472">Membrane</keyword>
<keyword evidence="1" id="KW-1133">Transmembrane helix</keyword>
<proteinExistence type="predicted"/>
<keyword evidence="3" id="KW-1185">Reference proteome</keyword>
<reference evidence="2 3" key="1">
    <citation type="submission" date="2020-06" db="EMBL/GenBank/DDBJ databases">
        <authorList>
            <person name="Li R."/>
            <person name="Bekaert M."/>
        </authorList>
    </citation>
    <scope>NUCLEOTIDE SEQUENCE [LARGE SCALE GENOMIC DNA]</scope>
    <source>
        <strain evidence="3">wild</strain>
    </source>
</reference>
<evidence type="ECO:0000313" key="3">
    <source>
        <dbReference type="Proteomes" id="UP000507470"/>
    </source>
</evidence>
<name>A0A6J8BF66_MYTCO</name>